<dbReference type="AlphaFoldDB" id="A0A385DAW9"/>
<dbReference type="RefSeq" id="WP_101280615.1">
    <property type="nucleotide sequence ID" value="NZ_CP031742.1"/>
</dbReference>
<evidence type="ECO:0000313" key="3">
    <source>
        <dbReference type="Proteomes" id="UP000259636"/>
    </source>
</evidence>
<dbReference type="KEGG" id="sky:D0C37_11165"/>
<sequence length="163" mass="18359">MHRPPSGPGRTTARRSPTRSATTRRPAATRPPTGRRDSRRPGHGTVRRPREAVPRYWFADRLLAVLTGRRPVHSMLSHTVGEAYEQLVRLAPADEPFLPPGREPAVRHCDEYAPRDGVVEAFARISSGDRVHALAFRLERGPDLRWRCAAVEADGRHRERAEP</sequence>
<evidence type="ECO:0000313" key="2">
    <source>
        <dbReference type="EMBL" id="AXQ55110.1"/>
    </source>
</evidence>
<evidence type="ECO:0000256" key="1">
    <source>
        <dbReference type="SAM" id="MobiDB-lite"/>
    </source>
</evidence>
<feature type="compositionally biased region" description="Low complexity" evidence="1">
    <location>
        <begin position="18"/>
        <end position="32"/>
    </location>
</feature>
<dbReference type="Pfam" id="PF20060">
    <property type="entry name" value="DUF6459"/>
    <property type="match status" value="1"/>
</dbReference>
<dbReference type="EMBL" id="CP031742">
    <property type="protein sequence ID" value="AXQ55110.1"/>
    <property type="molecule type" value="Genomic_DNA"/>
</dbReference>
<reference evidence="2 3" key="1">
    <citation type="submission" date="2018-08" db="EMBL/GenBank/DDBJ databases">
        <authorList>
            <person name="Ferrada E.E."/>
            <person name="Latorre B.A."/>
        </authorList>
    </citation>
    <scope>NUCLEOTIDE SEQUENCE [LARGE SCALE GENOMIC DNA]</scope>
    <source>
        <strain evidence="2 3">VK-A60T</strain>
    </source>
</reference>
<feature type="region of interest" description="Disordered" evidence="1">
    <location>
        <begin position="1"/>
        <end position="48"/>
    </location>
</feature>
<dbReference type="InterPro" id="IPR045596">
    <property type="entry name" value="DUF6459"/>
</dbReference>
<name>A0A385DAW9_9ACTN</name>
<dbReference type="Proteomes" id="UP000259636">
    <property type="component" value="Chromosome"/>
</dbReference>
<organism evidence="2 3">
    <name type="scientific">Streptomyces koyangensis</name>
    <dbReference type="NCBI Taxonomy" id="188770"/>
    <lineage>
        <taxon>Bacteria</taxon>
        <taxon>Bacillati</taxon>
        <taxon>Actinomycetota</taxon>
        <taxon>Actinomycetes</taxon>
        <taxon>Kitasatosporales</taxon>
        <taxon>Streptomycetaceae</taxon>
        <taxon>Streptomyces</taxon>
        <taxon>Streptomyces aurantiacus group</taxon>
    </lineage>
</organism>
<accession>A0A385DAW9</accession>
<gene>
    <name evidence="2" type="ORF">D0C37_11165</name>
</gene>
<dbReference type="GeneID" id="300114752"/>
<proteinExistence type="predicted"/>
<protein>
    <submittedName>
        <fullName evidence="2">Uncharacterized protein</fullName>
    </submittedName>
</protein>